<accession>A0ABR1J7R5</accession>
<dbReference type="Proteomes" id="UP001498398">
    <property type="component" value="Unassembled WGS sequence"/>
</dbReference>
<gene>
    <name evidence="2" type="ORF">VKT23_011669</name>
</gene>
<dbReference type="PIRSF" id="PIRSF002703">
    <property type="entry name" value="Thaumatin"/>
    <property type="match status" value="1"/>
</dbReference>
<dbReference type="EMBL" id="JBANRG010000026">
    <property type="protein sequence ID" value="KAK7453404.1"/>
    <property type="molecule type" value="Genomic_DNA"/>
</dbReference>
<name>A0ABR1J7R5_9AGAR</name>
<sequence>MKGLLSAVSLAVISSVNARTWTVKNNCAFTIWPAIFTDPNVGTSVPDQATGWEAPAGSSVSFTVPNDWKAGRIWGRTDCDFSSNPGPNSCVTGGCNGGLECATAGGTVRRFYFDACEAIG</sequence>
<dbReference type="Gene3D" id="2.60.110.10">
    <property type="entry name" value="Thaumatin"/>
    <property type="match status" value="1"/>
</dbReference>
<protein>
    <recommendedName>
        <fullName evidence="4">Thaumatin-like protein</fullName>
    </recommendedName>
</protein>
<evidence type="ECO:0000313" key="2">
    <source>
        <dbReference type="EMBL" id="KAK7453404.1"/>
    </source>
</evidence>
<dbReference type="Pfam" id="PF00314">
    <property type="entry name" value="Thaumatin"/>
    <property type="match status" value="1"/>
</dbReference>
<reference evidence="2 3" key="1">
    <citation type="submission" date="2024-01" db="EMBL/GenBank/DDBJ databases">
        <title>A draft genome for the cacao thread blight pathogen Marasmiellus scandens.</title>
        <authorList>
            <person name="Baruah I.K."/>
            <person name="Leung J."/>
            <person name="Bukari Y."/>
            <person name="Amoako-Attah I."/>
            <person name="Meinhardt L.W."/>
            <person name="Bailey B.A."/>
            <person name="Cohen S.P."/>
        </authorList>
    </citation>
    <scope>NUCLEOTIDE SEQUENCE [LARGE SCALE GENOMIC DNA]</scope>
    <source>
        <strain evidence="2 3">GH-19</strain>
    </source>
</reference>
<organism evidence="2 3">
    <name type="scientific">Marasmiellus scandens</name>
    <dbReference type="NCBI Taxonomy" id="2682957"/>
    <lineage>
        <taxon>Eukaryota</taxon>
        <taxon>Fungi</taxon>
        <taxon>Dikarya</taxon>
        <taxon>Basidiomycota</taxon>
        <taxon>Agaricomycotina</taxon>
        <taxon>Agaricomycetes</taxon>
        <taxon>Agaricomycetidae</taxon>
        <taxon>Agaricales</taxon>
        <taxon>Marasmiineae</taxon>
        <taxon>Omphalotaceae</taxon>
        <taxon>Marasmiellus</taxon>
    </lineage>
</organism>
<dbReference type="SUPFAM" id="SSF49870">
    <property type="entry name" value="Osmotin, thaumatin-like protein"/>
    <property type="match status" value="1"/>
</dbReference>
<feature type="signal peptide" evidence="1">
    <location>
        <begin position="1"/>
        <end position="18"/>
    </location>
</feature>
<evidence type="ECO:0000313" key="3">
    <source>
        <dbReference type="Proteomes" id="UP001498398"/>
    </source>
</evidence>
<dbReference type="PROSITE" id="PS51367">
    <property type="entry name" value="THAUMATIN_2"/>
    <property type="match status" value="1"/>
</dbReference>
<dbReference type="PANTHER" id="PTHR31048">
    <property type="entry name" value="OS03G0233200 PROTEIN"/>
    <property type="match status" value="1"/>
</dbReference>
<feature type="chain" id="PRO_5047482308" description="Thaumatin-like protein" evidence="1">
    <location>
        <begin position="19"/>
        <end position="120"/>
    </location>
</feature>
<proteinExistence type="predicted"/>
<dbReference type="InterPro" id="IPR001938">
    <property type="entry name" value="Thaumatin"/>
</dbReference>
<keyword evidence="3" id="KW-1185">Reference proteome</keyword>
<evidence type="ECO:0000256" key="1">
    <source>
        <dbReference type="SAM" id="SignalP"/>
    </source>
</evidence>
<keyword evidence="1" id="KW-0732">Signal</keyword>
<comment type="caution">
    <text evidence="2">The sequence shown here is derived from an EMBL/GenBank/DDBJ whole genome shotgun (WGS) entry which is preliminary data.</text>
</comment>
<dbReference type="InterPro" id="IPR037176">
    <property type="entry name" value="Osmotin/thaumatin-like_sf"/>
</dbReference>
<evidence type="ECO:0008006" key="4">
    <source>
        <dbReference type="Google" id="ProtNLM"/>
    </source>
</evidence>
<dbReference type="SMART" id="SM00205">
    <property type="entry name" value="THN"/>
    <property type="match status" value="1"/>
</dbReference>